<keyword evidence="7" id="KW-0472">Membrane</keyword>
<dbReference type="InterPro" id="IPR023485">
    <property type="entry name" value="Ptyr_pPase"/>
</dbReference>
<evidence type="ECO:0000256" key="2">
    <source>
        <dbReference type="ARBA" id="ARBA00013064"/>
    </source>
</evidence>
<reference evidence="9" key="1">
    <citation type="journal article" date="2007" name="BMC Microbiol.">
        <title>The capsule polysaccharide structure and biogenesis for non-O1 Vibrio cholerae NRT36S: genes are embedded in the LPS region.</title>
        <authorList>
            <person name="Chen Y."/>
            <person name="Bystricky P."/>
            <person name="Adeyeye J."/>
            <person name="Panigrahi P."/>
            <person name="Ali A."/>
            <person name="Johnson J.A."/>
            <person name="Bush C.A."/>
            <person name="Morris J.G.Jr."/>
            <person name="Stine O.C."/>
        </authorList>
    </citation>
    <scope>NUCLEOTIDE SEQUENCE</scope>
    <source>
        <strain evidence="9">NRT36S</strain>
    </source>
</reference>
<dbReference type="EMBL" id="DQ915177">
    <property type="protein sequence ID" value="ABI85355.1"/>
    <property type="molecule type" value="Genomic_DNA"/>
</dbReference>
<evidence type="ECO:0000256" key="4">
    <source>
        <dbReference type="ARBA" id="ARBA00022912"/>
    </source>
</evidence>
<feature type="domain" description="Phosphotyrosine protein phosphatase I" evidence="8">
    <location>
        <begin position="3"/>
        <end position="145"/>
    </location>
</feature>
<dbReference type="InterPro" id="IPR036196">
    <property type="entry name" value="Ptyr_pPase_sf"/>
</dbReference>
<dbReference type="PANTHER" id="PTHR11717:SF31">
    <property type="entry name" value="LOW MOLECULAR WEIGHT PROTEIN-TYROSINE-PHOSPHATASE ETP-RELATED"/>
    <property type="match status" value="1"/>
</dbReference>
<dbReference type="CDD" id="cd16343">
    <property type="entry name" value="LMWPTP"/>
    <property type="match status" value="1"/>
</dbReference>
<dbReference type="Pfam" id="PF01451">
    <property type="entry name" value="LMWPc"/>
    <property type="match status" value="1"/>
</dbReference>
<feature type="transmembrane region" description="Helical" evidence="7">
    <location>
        <begin position="214"/>
        <end position="232"/>
    </location>
</feature>
<dbReference type="InterPro" id="IPR050438">
    <property type="entry name" value="LMW_PTPase"/>
</dbReference>
<evidence type="ECO:0000256" key="3">
    <source>
        <dbReference type="ARBA" id="ARBA00022801"/>
    </source>
</evidence>
<feature type="active site" description="Proton donor" evidence="6">
    <location>
        <position position="119"/>
    </location>
</feature>
<keyword evidence="4" id="KW-0904">Protein phosphatase</keyword>
<evidence type="ECO:0000256" key="5">
    <source>
        <dbReference type="ARBA" id="ARBA00051722"/>
    </source>
</evidence>
<keyword evidence="7" id="KW-1133">Transmembrane helix</keyword>
<dbReference type="PANTHER" id="PTHR11717">
    <property type="entry name" value="LOW MOLECULAR WEIGHT PROTEIN TYROSINE PHOSPHATASE"/>
    <property type="match status" value="1"/>
</dbReference>
<dbReference type="AlphaFoldDB" id="Q06B99"/>
<proteinExistence type="inferred from homology"/>
<keyword evidence="3" id="KW-0378">Hydrolase</keyword>
<dbReference type="SMART" id="SM00226">
    <property type="entry name" value="LMWPc"/>
    <property type="match status" value="1"/>
</dbReference>
<dbReference type="GO" id="GO:0004725">
    <property type="term" value="F:protein tyrosine phosphatase activity"/>
    <property type="evidence" value="ECO:0007669"/>
    <property type="project" value="UniProtKB-EC"/>
</dbReference>
<name>Q06B99_VIBCL</name>
<dbReference type="InterPro" id="IPR017867">
    <property type="entry name" value="Tyr_phospatase_low_mol_wt"/>
</dbReference>
<dbReference type="Gene3D" id="3.40.50.2300">
    <property type="match status" value="1"/>
</dbReference>
<dbReference type="SUPFAM" id="SSF52788">
    <property type="entry name" value="Phosphotyrosine protein phosphatases I"/>
    <property type="match status" value="1"/>
</dbReference>
<accession>Q06B99</accession>
<dbReference type="PRINTS" id="PR00719">
    <property type="entry name" value="LMWPTPASE"/>
</dbReference>
<keyword evidence="7" id="KW-0812">Transmembrane</keyword>
<protein>
    <recommendedName>
        <fullName evidence="2">protein-tyrosine-phosphatase</fullName>
        <ecNumber evidence="2">3.1.3.48</ecNumber>
    </recommendedName>
</protein>
<evidence type="ECO:0000256" key="1">
    <source>
        <dbReference type="ARBA" id="ARBA00011063"/>
    </source>
</evidence>
<dbReference type="EC" id="3.1.3.48" evidence="2"/>
<evidence type="ECO:0000256" key="7">
    <source>
        <dbReference type="SAM" id="Phobius"/>
    </source>
</evidence>
<evidence type="ECO:0000256" key="6">
    <source>
        <dbReference type="PIRSR" id="PIRSR617867-1"/>
    </source>
</evidence>
<evidence type="ECO:0000259" key="8">
    <source>
        <dbReference type="SMART" id="SM00226"/>
    </source>
</evidence>
<evidence type="ECO:0000313" key="9">
    <source>
        <dbReference type="EMBL" id="ABI85355.1"/>
    </source>
</evidence>
<sequence length="242" mass="26719">MFNNILVVCVGNICRSPIGERLLKQQLPHKNIASAGLASEKSRLVGKSADDMAIQVAQEHGVSLDGHQSQQLTPQLCSQFDLILVMEKGHINALSDIAPEARGKTMLFGQWIGQRDIPDPYRQSKEAFDHAYALIEQAAAAWVKNSNRTGYLTCSFTPFVGCSGVLTRKQTTLNRNSLKTAKTMTAQTSKRTIDSASDEIDLGKLFGLLLDGKWIILVTTMVLPFLGSRLPFFPLPFTRRMP</sequence>
<comment type="similarity">
    <text evidence="1">Belongs to the low molecular weight phosphotyrosine protein phosphatase family.</text>
</comment>
<comment type="catalytic activity">
    <reaction evidence="5">
        <text>O-phospho-L-tyrosyl-[protein] + H2O = L-tyrosyl-[protein] + phosphate</text>
        <dbReference type="Rhea" id="RHEA:10684"/>
        <dbReference type="Rhea" id="RHEA-COMP:10136"/>
        <dbReference type="Rhea" id="RHEA-COMP:20101"/>
        <dbReference type="ChEBI" id="CHEBI:15377"/>
        <dbReference type="ChEBI" id="CHEBI:43474"/>
        <dbReference type="ChEBI" id="CHEBI:46858"/>
        <dbReference type="ChEBI" id="CHEBI:61978"/>
        <dbReference type="EC" id="3.1.3.48"/>
    </reaction>
</comment>
<feature type="active site" description="Nucleophile" evidence="6">
    <location>
        <position position="9"/>
    </location>
</feature>
<dbReference type="FunFam" id="3.40.50.2300:FF:000041">
    <property type="entry name" value="Low molecular weight protein-tyrosine-phosphatase"/>
    <property type="match status" value="1"/>
</dbReference>
<gene>
    <name evidence="9" type="primary">wzb</name>
</gene>
<organism evidence="9">
    <name type="scientific">Vibrio cholerae</name>
    <dbReference type="NCBI Taxonomy" id="666"/>
    <lineage>
        <taxon>Bacteria</taxon>
        <taxon>Pseudomonadati</taxon>
        <taxon>Pseudomonadota</taxon>
        <taxon>Gammaproteobacteria</taxon>
        <taxon>Vibrionales</taxon>
        <taxon>Vibrionaceae</taxon>
        <taxon>Vibrio</taxon>
    </lineage>
</organism>
<feature type="active site" evidence="6">
    <location>
        <position position="15"/>
    </location>
</feature>